<dbReference type="Proteomes" id="UP000193587">
    <property type="component" value="Unassembled WGS sequence"/>
</dbReference>
<accession>A0A1X4G9D1</accession>
<dbReference type="EMBL" id="NEDJ01000079">
    <property type="protein sequence ID" value="OSO93396.1"/>
    <property type="molecule type" value="Genomic_DNA"/>
</dbReference>
<gene>
    <name evidence="1" type="ORF">B9H04_15505</name>
</gene>
<dbReference type="AlphaFoldDB" id="A0A1X4G9D1"/>
<organism evidence="1 2">
    <name type="scientific">Halorubrum ezzemoulense DSM 17463</name>
    <dbReference type="NCBI Taxonomy" id="1121945"/>
    <lineage>
        <taxon>Archaea</taxon>
        <taxon>Methanobacteriati</taxon>
        <taxon>Methanobacteriota</taxon>
        <taxon>Stenosarchaea group</taxon>
        <taxon>Halobacteria</taxon>
        <taxon>Halobacteriales</taxon>
        <taxon>Haloferacaceae</taxon>
        <taxon>Halorubrum</taxon>
    </lineage>
</organism>
<protein>
    <submittedName>
        <fullName evidence="1">Uncharacterized protein</fullName>
    </submittedName>
</protein>
<sequence>MSMRTGAIRLRSPQTRSRSLAEINSGNGLDQLSNRQAVLKKCFSRLRPVQILLLASGTSFVGHLAI</sequence>
<name>A0A1X4G9D1_HALEZ</name>
<comment type="caution">
    <text evidence="1">The sequence shown here is derived from an EMBL/GenBank/DDBJ whole genome shotgun (WGS) entry which is preliminary data.</text>
</comment>
<evidence type="ECO:0000313" key="2">
    <source>
        <dbReference type="Proteomes" id="UP000193587"/>
    </source>
</evidence>
<reference evidence="1 2" key="1">
    <citation type="submission" date="2017-04" db="EMBL/GenBank/DDBJ databases">
        <title>MLSA of the genus Halorubrum.</title>
        <authorList>
            <person name="De La Haba R."/>
            <person name="Sanchez-Porro C."/>
            <person name="Infante-Dominguez C."/>
            <person name="Ventosa A."/>
        </authorList>
    </citation>
    <scope>NUCLEOTIDE SEQUENCE [LARGE SCALE GENOMIC DNA]</scope>
    <source>
        <strain evidence="1 2">DSM 17463</strain>
    </source>
</reference>
<proteinExistence type="predicted"/>
<evidence type="ECO:0000313" key="1">
    <source>
        <dbReference type="EMBL" id="OSO93396.1"/>
    </source>
</evidence>